<protein>
    <recommendedName>
        <fullName evidence="4">Carboxypeptidase regulatory-like domain-containing protein</fullName>
    </recommendedName>
</protein>
<dbReference type="AlphaFoldDB" id="A3ZNC1"/>
<evidence type="ECO:0008006" key="4">
    <source>
        <dbReference type="Google" id="ProtNLM"/>
    </source>
</evidence>
<reference evidence="2 3" key="1">
    <citation type="submission" date="2006-02" db="EMBL/GenBank/DDBJ databases">
        <authorList>
            <person name="Amann R."/>
            <person name="Ferriera S."/>
            <person name="Johnson J."/>
            <person name="Kravitz S."/>
            <person name="Halpern A."/>
            <person name="Remington K."/>
            <person name="Beeson K."/>
            <person name="Tran B."/>
            <person name="Rogers Y.-H."/>
            <person name="Friedman R."/>
            <person name="Venter J.C."/>
        </authorList>
    </citation>
    <scope>NUCLEOTIDE SEQUENCE [LARGE SCALE GENOMIC DNA]</scope>
    <source>
        <strain evidence="2 3">DSM 3645</strain>
    </source>
</reference>
<dbReference type="OrthoDB" id="280343at2"/>
<comment type="caution">
    <text evidence="2">The sequence shown here is derived from an EMBL/GenBank/DDBJ whole genome shotgun (WGS) entry which is preliminary data.</text>
</comment>
<accession>A3ZNC1</accession>
<name>A3ZNC1_9BACT</name>
<dbReference type="PROSITE" id="PS51257">
    <property type="entry name" value="PROKAR_LIPOPROTEIN"/>
    <property type="match status" value="1"/>
</dbReference>
<evidence type="ECO:0000256" key="1">
    <source>
        <dbReference type="SAM" id="MobiDB-lite"/>
    </source>
</evidence>
<dbReference type="EMBL" id="AANZ01000003">
    <property type="protein sequence ID" value="EAQ81816.1"/>
    <property type="molecule type" value="Genomic_DNA"/>
</dbReference>
<feature type="region of interest" description="Disordered" evidence="1">
    <location>
        <begin position="54"/>
        <end position="79"/>
    </location>
</feature>
<proteinExistence type="predicted"/>
<gene>
    <name evidence="2" type="ORF">DSM3645_16730</name>
</gene>
<dbReference type="HOGENOM" id="CLU_113730_3_1_0"/>
<dbReference type="eggNOG" id="ENOG503353X">
    <property type="taxonomic scope" value="Bacteria"/>
</dbReference>
<evidence type="ECO:0000313" key="3">
    <source>
        <dbReference type="Proteomes" id="UP000004358"/>
    </source>
</evidence>
<organism evidence="2 3">
    <name type="scientific">Blastopirellula marina DSM 3645</name>
    <dbReference type="NCBI Taxonomy" id="314230"/>
    <lineage>
        <taxon>Bacteria</taxon>
        <taxon>Pseudomonadati</taxon>
        <taxon>Planctomycetota</taxon>
        <taxon>Planctomycetia</taxon>
        <taxon>Pirellulales</taxon>
        <taxon>Pirellulaceae</taxon>
        <taxon>Blastopirellula</taxon>
    </lineage>
</organism>
<evidence type="ECO:0000313" key="2">
    <source>
        <dbReference type="EMBL" id="EAQ81816.1"/>
    </source>
</evidence>
<sequence length="143" mass="14961">MHGGLRFGCAVAAGLLPFLLGCGSPQDSLNRQPVSGSVTLKGQPLDRGSISLETQNSAQGTSGGAVIENGEFSISRQRGLPPGSYTVRIYSPDPTTLGWPAGEAPGESRREPQERVPAAWNTKSAQTVVVEDGGENRFDLAIP</sequence>
<dbReference type="RefSeq" id="WP_002651244.1">
    <property type="nucleotide sequence ID" value="NZ_CH672376.1"/>
</dbReference>
<feature type="region of interest" description="Disordered" evidence="1">
    <location>
        <begin position="94"/>
        <end position="125"/>
    </location>
</feature>
<dbReference type="Proteomes" id="UP000004358">
    <property type="component" value="Unassembled WGS sequence"/>
</dbReference>